<dbReference type="Proteomes" id="UP000051952">
    <property type="component" value="Unassembled WGS sequence"/>
</dbReference>
<dbReference type="EMBL" id="CYKH01000232">
    <property type="protein sequence ID" value="CUF03576.1"/>
    <property type="molecule type" value="Genomic_DNA"/>
</dbReference>
<feature type="transmembrane region" description="Helical" evidence="2">
    <location>
        <begin position="24"/>
        <end position="40"/>
    </location>
</feature>
<reference evidence="4" key="1">
    <citation type="submission" date="2015-09" db="EMBL/GenBank/DDBJ databases">
        <authorList>
            <consortium name="Pathogen Informatics"/>
        </authorList>
    </citation>
    <scope>NUCLEOTIDE SEQUENCE [LARGE SCALE GENOMIC DNA]</scope>
    <source>
        <strain evidence="4">Lake Konstanz</strain>
    </source>
</reference>
<dbReference type="VEuPathDB" id="TriTrypDB:BSAL_58380"/>
<accession>A0A0S4IPC9</accession>
<feature type="non-terminal residue" evidence="3">
    <location>
        <position position="1"/>
    </location>
</feature>
<keyword evidence="2" id="KW-1133">Transmembrane helix</keyword>
<keyword evidence="2" id="KW-0472">Membrane</keyword>
<sequence length="271" mass="30041">CGVTLVVIVACRPYAMHFDTAQSTVMNVLASAVIVLSILAEDDAATVITMVQALWSLAMLLLPVTVAVLELFGQLEWRYDEKRSSEMSSEDRVNLGSSLGTMMRMKAKPTNALTPSLEAELNGAIEAERHKAAALLLSKGRGLHALRQWDGDVAYGRRPERVHEIEFEAYCADLQNWSEITSAVIERRARRHAPQGKNEMSQKSPLTPHERLQQALDGAHTNESSDDEATDEDVILCHRHMIQPPRSFSEVVMRLQTLITVAVRNNGNSTP</sequence>
<name>A0A0S4IPC9_BODSA</name>
<keyword evidence="2" id="KW-0812">Transmembrane</keyword>
<evidence type="ECO:0000256" key="2">
    <source>
        <dbReference type="SAM" id="Phobius"/>
    </source>
</evidence>
<feature type="transmembrane region" description="Helical" evidence="2">
    <location>
        <begin position="52"/>
        <end position="73"/>
    </location>
</feature>
<evidence type="ECO:0000313" key="4">
    <source>
        <dbReference type="Proteomes" id="UP000051952"/>
    </source>
</evidence>
<protein>
    <submittedName>
        <fullName evidence="3">Membrane-associated protein, putative</fullName>
    </submittedName>
</protein>
<keyword evidence="4" id="KW-1185">Reference proteome</keyword>
<evidence type="ECO:0000256" key="1">
    <source>
        <dbReference type="SAM" id="MobiDB-lite"/>
    </source>
</evidence>
<organism evidence="3 4">
    <name type="scientific">Bodo saltans</name>
    <name type="common">Flagellated protozoan</name>
    <dbReference type="NCBI Taxonomy" id="75058"/>
    <lineage>
        <taxon>Eukaryota</taxon>
        <taxon>Discoba</taxon>
        <taxon>Euglenozoa</taxon>
        <taxon>Kinetoplastea</taxon>
        <taxon>Metakinetoplastina</taxon>
        <taxon>Eubodonida</taxon>
        <taxon>Bodonidae</taxon>
        <taxon>Bodo</taxon>
    </lineage>
</organism>
<dbReference type="AlphaFoldDB" id="A0A0S4IPC9"/>
<gene>
    <name evidence="3" type="ORF">BSAL_58380</name>
</gene>
<proteinExistence type="predicted"/>
<evidence type="ECO:0000313" key="3">
    <source>
        <dbReference type="EMBL" id="CUF03576.1"/>
    </source>
</evidence>
<feature type="region of interest" description="Disordered" evidence="1">
    <location>
        <begin position="188"/>
        <end position="208"/>
    </location>
</feature>